<protein>
    <recommendedName>
        <fullName evidence="9">Autophagy-related protein 33</fullName>
    </recommendedName>
</protein>
<evidence type="ECO:0000256" key="3">
    <source>
        <dbReference type="ARBA" id="ARBA00022989"/>
    </source>
</evidence>
<evidence type="ECO:0000256" key="6">
    <source>
        <dbReference type="SAM" id="Phobius"/>
    </source>
</evidence>
<dbReference type="InterPro" id="IPR051668">
    <property type="entry name" value="ATG33"/>
</dbReference>
<dbReference type="EMBL" id="HE580270">
    <property type="protein sequence ID" value="CCD24724.1"/>
    <property type="molecule type" value="Genomic_DNA"/>
</dbReference>
<evidence type="ECO:0000256" key="5">
    <source>
        <dbReference type="ARBA" id="ARBA00038013"/>
    </source>
</evidence>
<dbReference type="KEGG" id="ndi:NDAI_0D04100"/>
<dbReference type="PANTHER" id="PTHR37278">
    <property type="entry name" value="AUTOPHAGY-RELATED PROTEIN 33-RELATED"/>
    <property type="match status" value="1"/>
</dbReference>
<dbReference type="HOGENOM" id="CLU_105986_1_0_1"/>
<dbReference type="AlphaFoldDB" id="G0WAB3"/>
<dbReference type="OrthoDB" id="5336366at2759"/>
<accession>G0WAB3</accession>
<reference evidence="7 8" key="1">
    <citation type="journal article" date="2011" name="Proc. Natl. Acad. Sci. U.S.A.">
        <title>Evolutionary erosion of yeast sex chromosomes by mating-type switching accidents.</title>
        <authorList>
            <person name="Gordon J.L."/>
            <person name="Armisen D."/>
            <person name="Proux-Wera E."/>
            <person name="Oheigeartaigh S.S."/>
            <person name="Byrne K.P."/>
            <person name="Wolfe K.H."/>
        </authorList>
    </citation>
    <scope>NUCLEOTIDE SEQUENCE [LARGE SCALE GENOMIC DNA]</scope>
    <source>
        <strain evidence="8">ATCC 10597 / BCRC 20456 / CBS 421 / NBRC 0211 / NRRL Y-12639</strain>
    </source>
</reference>
<evidence type="ECO:0000256" key="2">
    <source>
        <dbReference type="ARBA" id="ARBA00022692"/>
    </source>
</evidence>
<dbReference type="GO" id="GO:0005741">
    <property type="term" value="C:mitochondrial outer membrane"/>
    <property type="evidence" value="ECO:0007669"/>
    <property type="project" value="TreeGrafter"/>
</dbReference>
<evidence type="ECO:0000313" key="8">
    <source>
        <dbReference type="Proteomes" id="UP000000689"/>
    </source>
</evidence>
<dbReference type="GeneID" id="11495024"/>
<name>G0WAB3_NAUDC</name>
<evidence type="ECO:0000256" key="4">
    <source>
        <dbReference type="ARBA" id="ARBA00023136"/>
    </source>
</evidence>
<dbReference type="GO" id="GO:0000422">
    <property type="term" value="P:autophagy of mitochondrion"/>
    <property type="evidence" value="ECO:0007669"/>
    <property type="project" value="TreeGrafter"/>
</dbReference>
<dbReference type="PANTHER" id="PTHR37278:SF1">
    <property type="entry name" value="AUTOPHAGY-RELATED PROTEIN 33-RELATED"/>
    <property type="match status" value="1"/>
</dbReference>
<evidence type="ECO:0000313" key="7">
    <source>
        <dbReference type="EMBL" id="CCD24724.1"/>
    </source>
</evidence>
<keyword evidence="4 6" id="KW-0472">Membrane</keyword>
<gene>
    <name evidence="7" type="primary">NDAI0D04100</name>
    <name evidence="7" type="ordered locus">NDAI_0D04100</name>
</gene>
<evidence type="ECO:0000256" key="1">
    <source>
        <dbReference type="ARBA" id="ARBA00004141"/>
    </source>
</evidence>
<feature type="transmembrane region" description="Helical" evidence="6">
    <location>
        <begin position="12"/>
        <end position="34"/>
    </location>
</feature>
<comment type="subcellular location">
    <subcellularLocation>
        <location evidence="1">Membrane</location>
        <topology evidence="1">Multi-pass membrane protein</topology>
    </subcellularLocation>
</comment>
<dbReference type="RefSeq" id="XP_003669967.1">
    <property type="nucleotide sequence ID" value="XM_003669919.1"/>
</dbReference>
<keyword evidence="2 6" id="KW-0812">Transmembrane</keyword>
<dbReference type="eggNOG" id="ENOG502S9YE">
    <property type="taxonomic scope" value="Eukaryota"/>
</dbReference>
<keyword evidence="3 6" id="KW-1133">Transmembrane helix</keyword>
<dbReference type="GO" id="GO:0016236">
    <property type="term" value="P:macroautophagy"/>
    <property type="evidence" value="ECO:0007669"/>
    <property type="project" value="TreeGrafter"/>
</dbReference>
<keyword evidence="8" id="KW-1185">Reference proteome</keyword>
<comment type="similarity">
    <text evidence="5">Belongs to the ATG33 family.</text>
</comment>
<proteinExistence type="inferred from homology"/>
<dbReference type="OMA" id="HLACVIG"/>
<sequence>MPHTSLDLTKTVAISSLGLYAGLLTTTTLVSTITPIDLLTSQVRHLACVIGCYESGLAALSTGAFALTYYLSPPKLRLPYLLYGVAVSPLTCGYMYVSSKLSHAWASKKEIKSNAENSDMSSPEVVEEPTSKVPFHHPPIDGSAEGAECPFGKKAHKNGASVKPNASCHKALNIQLWVSAAAALGIFVKIVHESRYEPTVLL</sequence>
<organism evidence="7 8">
    <name type="scientific">Naumovozyma dairenensis (strain ATCC 10597 / BCRC 20456 / CBS 421 / NBRC 0211 / NRRL Y-12639)</name>
    <name type="common">Saccharomyces dairenensis</name>
    <dbReference type="NCBI Taxonomy" id="1071378"/>
    <lineage>
        <taxon>Eukaryota</taxon>
        <taxon>Fungi</taxon>
        <taxon>Dikarya</taxon>
        <taxon>Ascomycota</taxon>
        <taxon>Saccharomycotina</taxon>
        <taxon>Saccharomycetes</taxon>
        <taxon>Saccharomycetales</taxon>
        <taxon>Saccharomycetaceae</taxon>
        <taxon>Naumovozyma</taxon>
    </lineage>
</organism>
<feature type="transmembrane region" description="Helical" evidence="6">
    <location>
        <begin position="78"/>
        <end position="97"/>
    </location>
</feature>
<dbReference type="Proteomes" id="UP000000689">
    <property type="component" value="Chromosome 4"/>
</dbReference>
<feature type="transmembrane region" description="Helical" evidence="6">
    <location>
        <begin position="46"/>
        <end position="72"/>
    </location>
</feature>
<evidence type="ECO:0008006" key="9">
    <source>
        <dbReference type="Google" id="ProtNLM"/>
    </source>
</evidence>